<name>A0ABR4BH86_9LECA</name>
<gene>
    <name evidence="2" type="ORF">ABVK25_003229</name>
</gene>
<organism evidence="2 3">
    <name type="scientific">Lepraria finkii</name>
    <dbReference type="NCBI Taxonomy" id="1340010"/>
    <lineage>
        <taxon>Eukaryota</taxon>
        <taxon>Fungi</taxon>
        <taxon>Dikarya</taxon>
        <taxon>Ascomycota</taxon>
        <taxon>Pezizomycotina</taxon>
        <taxon>Lecanoromycetes</taxon>
        <taxon>OSLEUM clade</taxon>
        <taxon>Lecanoromycetidae</taxon>
        <taxon>Lecanorales</taxon>
        <taxon>Lecanorineae</taxon>
        <taxon>Stereocaulaceae</taxon>
        <taxon>Lepraria</taxon>
    </lineage>
</organism>
<proteinExistence type="predicted"/>
<comment type="caution">
    <text evidence="2">The sequence shown here is derived from an EMBL/GenBank/DDBJ whole genome shotgun (WGS) entry which is preliminary data.</text>
</comment>
<evidence type="ECO:0000313" key="3">
    <source>
        <dbReference type="Proteomes" id="UP001590951"/>
    </source>
</evidence>
<feature type="chain" id="PRO_5045202105" description="Secreted protein" evidence="1">
    <location>
        <begin position="20"/>
        <end position="71"/>
    </location>
</feature>
<keyword evidence="3" id="KW-1185">Reference proteome</keyword>
<reference evidence="2 3" key="1">
    <citation type="submission" date="2024-09" db="EMBL/GenBank/DDBJ databases">
        <title>Rethinking Asexuality: The Enigmatic Case of Functional Sexual Genes in Lepraria (Stereocaulaceae).</title>
        <authorList>
            <person name="Doellman M."/>
            <person name="Sun Y."/>
            <person name="Barcenas-Pena A."/>
            <person name="Lumbsch H.T."/>
            <person name="Grewe F."/>
        </authorList>
    </citation>
    <scope>NUCLEOTIDE SEQUENCE [LARGE SCALE GENOMIC DNA]</scope>
    <source>
        <strain evidence="2 3">Grewe 0041</strain>
    </source>
</reference>
<sequence>MPAFSGMSTLLLLVSIATAQEAGFAAATSFVTLPAGYGQGSYGYPSCVASRGESTAKMLLHTVSQLSERSH</sequence>
<evidence type="ECO:0000313" key="2">
    <source>
        <dbReference type="EMBL" id="KAL2056206.1"/>
    </source>
</evidence>
<evidence type="ECO:0008006" key="4">
    <source>
        <dbReference type="Google" id="ProtNLM"/>
    </source>
</evidence>
<dbReference type="Proteomes" id="UP001590951">
    <property type="component" value="Unassembled WGS sequence"/>
</dbReference>
<accession>A0ABR4BH86</accession>
<evidence type="ECO:0000256" key="1">
    <source>
        <dbReference type="SAM" id="SignalP"/>
    </source>
</evidence>
<keyword evidence="1" id="KW-0732">Signal</keyword>
<feature type="signal peptide" evidence="1">
    <location>
        <begin position="1"/>
        <end position="19"/>
    </location>
</feature>
<dbReference type="EMBL" id="JBHFEH010000008">
    <property type="protein sequence ID" value="KAL2056206.1"/>
    <property type="molecule type" value="Genomic_DNA"/>
</dbReference>
<protein>
    <recommendedName>
        <fullName evidence="4">Secreted protein</fullName>
    </recommendedName>
</protein>